<dbReference type="GO" id="GO:0003677">
    <property type="term" value="F:DNA binding"/>
    <property type="evidence" value="ECO:0007669"/>
    <property type="project" value="InterPro"/>
</dbReference>
<dbReference type="EMBL" id="DTLB01000013">
    <property type="protein sequence ID" value="HFW31890.1"/>
    <property type="molecule type" value="Genomic_DNA"/>
</dbReference>
<gene>
    <name evidence="1" type="ORF">ENW66_02905</name>
</gene>
<keyword evidence="1" id="KW-0540">Nuclease</keyword>
<evidence type="ECO:0000313" key="1">
    <source>
        <dbReference type="EMBL" id="HFW31890.1"/>
    </source>
</evidence>
<dbReference type="GO" id="GO:0009307">
    <property type="term" value="P:DNA restriction-modification system"/>
    <property type="evidence" value="ECO:0007669"/>
    <property type="project" value="InterPro"/>
</dbReference>
<reference evidence="1" key="1">
    <citation type="journal article" date="2020" name="mSystems">
        <title>Genome- and Community-Level Interaction Insights into Carbon Utilization and Element Cycling Functions of Hydrothermarchaeota in Hydrothermal Sediment.</title>
        <authorList>
            <person name="Zhou Z."/>
            <person name="Liu Y."/>
            <person name="Xu W."/>
            <person name="Pan J."/>
            <person name="Luo Z.H."/>
            <person name="Li M."/>
        </authorList>
    </citation>
    <scope>NUCLEOTIDE SEQUENCE [LARGE SCALE GENOMIC DNA]</scope>
    <source>
        <strain evidence="1">SpSt-87</strain>
    </source>
</reference>
<accession>A0A7C3MFG8</accession>
<keyword evidence="1" id="KW-0378">Hydrolase</keyword>
<organism evidence="1">
    <name type="scientific">Archaeoglobus fulgidus</name>
    <dbReference type="NCBI Taxonomy" id="2234"/>
    <lineage>
        <taxon>Archaea</taxon>
        <taxon>Methanobacteriati</taxon>
        <taxon>Methanobacteriota</taxon>
        <taxon>Archaeoglobi</taxon>
        <taxon>Archaeoglobales</taxon>
        <taxon>Archaeoglobaceae</taxon>
        <taxon>Archaeoglobus</taxon>
    </lineage>
</organism>
<dbReference type="Pfam" id="PF09568">
    <property type="entry name" value="RE_MjaI"/>
    <property type="match status" value="1"/>
</dbReference>
<keyword evidence="1" id="KW-0255">Endonuclease</keyword>
<dbReference type="AlphaFoldDB" id="A0A7C3MFG8"/>
<protein>
    <submittedName>
        <fullName evidence="1">MjaI family restriction endonuclease</fullName>
    </submittedName>
</protein>
<dbReference type="InterPro" id="IPR019068">
    <property type="entry name" value="Restrct_endonuc_II_MjaI"/>
</dbReference>
<sequence length="227" mass="27251">MAKEWILNMATNRWGLNKKKSVGPVSQWIRECSPRTVEEWEAFYYKKLADFLKNRGISMSPKEYIEDLGRKLYVKITEVIQAEIEEVTEEDCIEYIYNLVINRTFDGYLTEIKTIYGKLQRELRELGVEIEIKPAPDEWDRLYNVDFYIQVGGKCIGLQIKPITYDQTPEIYRWREWLEKTHKKFEKNFGGKVFIVFSIKRDNRKEIYNKEVIEEIKGEIERLQRVE</sequence>
<name>A0A7C3MFG8_ARCFL</name>
<proteinExistence type="predicted"/>
<comment type="caution">
    <text evidence="1">The sequence shown here is derived from an EMBL/GenBank/DDBJ whole genome shotgun (WGS) entry which is preliminary data.</text>
</comment>
<dbReference type="GO" id="GO:0009036">
    <property type="term" value="F:type II site-specific deoxyribonuclease activity"/>
    <property type="evidence" value="ECO:0007669"/>
    <property type="project" value="InterPro"/>
</dbReference>